<protein>
    <recommendedName>
        <fullName evidence="4">chitinase</fullName>
        <ecNumber evidence="4">3.2.1.14</ecNumber>
    </recommendedName>
</protein>
<dbReference type="STRING" id="1163406.A0A0L0N221"/>
<organism evidence="17 18">
    <name type="scientific">Tolypocladium ophioglossoides (strain CBS 100239)</name>
    <name type="common">Snaketongue truffleclub</name>
    <name type="synonym">Elaphocordyceps ophioglossoides</name>
    <dbReference type="NCBI Taxonomy" id="1163406"/>
    <lineage>
        <taxon>Eukaryota</taxon>
        <taxon>Fungi</taxon>
        <taxon>Dikarya</taxon>
        <taxon>Ascomycota</taxon>
        <taxon>Pezizomycotina</taxon>
        <taxon>Sordariomycetes</taxon>
        <taxon>Hypocreomycetidae</taxon>
        <taxon>Hypocreales</taxon>
        <taxon>Ophiocordycipitaceae</taxon>
        <taxon>Tolypocladium</taxon>
    </lineage>
</organism>
<feature type="domain" description="LysM" evidence="15">
    <location>
        <begin position="367"/>
        <end position="415"/>
    </location>
</feature>
<keyword evidence="5" id="KW-0964">Secreted</keyword>
<dbReference type="PROSITE" id="PS01095">
    <property type="entry name" value="GH18_1"/>
    <property type="match status" value="1"/>
</dbReference>
<dbReference type="InterPro" id="IPR011583">
    <property type="entry name" value="Chitinase_II/V-like_cat"/>
</dbReference>
<dbReference type="EMBL" id="LFRF01000028">
    <property type="protein sequence ID" value="KND88122.1"/>
    <property type="molecule type" value="Genomic_DNA"/>
</dbReference>
<comment type="catalytic activity">
    <reaction evidence="1">
        <text>Random endo-hydrolysis of N-acetyl-beta-D-glucosaminide (1-&gt;4)-beta-linkages in chitin and chitodextrins.</text>
        <dbReference type="EC" id="3.2.1.14"/>
    </reaction>
</comment>
<dbReference type="InterPro" id="IPR001223">
    <property type="entry name" value="Glyco_hydro18_cat"/>
</dbReference>
<comment type="similarity">
    <text evidence="13">Belongs to the secreted LysM effector family.</text>
</comment>
<evidence type="ECO:0000256" key="3">
    <source>
        <dbReference type="ARBA" id="ARBA00008682"/>
    </source>
</evidence>
<dbReference type="InterPro" id="IPR036779">
    <property type="entry name" value="LysM_dom_sf"/>
</dbReference>
<keyword evidence="8" id="KW-0146">Chitin degradation</keyword>
<keyword evidence="10" id="KW-0119">Carbohydrate metabolism</keyword>
<dbReference type="Gene3D" id="3.20.20.80">
    <property type="entry name" value="Glycosidases"/>
    <property type="match status" value="1"/>
</dbReference>
<dbReference type="EC" id="3.2.1.14" evidence="4"/>
<dbReference type="InterPro" id="IPR001579">
    <property type="entry name" value="Glyco_hydro_18_chit_AS"/>
</dbReference>
<name>A0A0L0N221_TOLOC</name>
<evidence type="ECO:0000256" key="13">
    <source>
        <dbReference type="ARBA" id="ARBA00044955"/>
    </source>
</evidence>
<reference evidence="17 18" key="1">
    <citation type="journal article" date="2015" name="BMC Genomics">
        <title>The genome of the truffle-parasite Tolypocladium ophioglossoides and the evolution of antifungal peptaibiotics.</title>
        <authorList>
            <person name="Quandt C.A."/>
            <person name="Bushley K.E."/>
            <person name="Spatafora J.W."/>
        </authorList>
    </citation>
    <scope>NUCLEOTIDE SEQUENCE [LARGE SCALE GENOMIC DNA]</scope>
    <source>
        <strain evidence="17 18">CBS 100239</strain>
    </source>
</reference>
<dbReference type="SUPFAM" id="SSF54556">
    <property type="entry name" value="Chitinase insertion domain"/>
    <property type="match status" value="1"/>
</dbReference>
<feature type="domain" description="GH18" evidence="16">
    <location>
        <begin position="514"/>
        <end position="843"/>
    </location>
</feature>
<evidence type="ECO:0000256" key="11">
    <source>
        <dbReference type="ARBA" id="ARBA00023295"/>
    </source>
</evidence>
<dbReference type="InterPro" id="IPR057277">
    <property type="entry name" value="LysM_C"/>
</dbReference>
<comment type="caution">
    <text evidence="17">The sequence shown here is derived from an EMBL/GenBank/DDBJ whole genome shotgun (WGS) entry which is preliminary data.</text>
</comment>
<comment type="similarity">
    <text evidence="3">Belongs to the glycosyl hydrolase 18 family. Chitinase class V subfamily.</text>
</comment>
<evidence type="ECO:0000256" key="6">
    <source>
        <dbReference type="ARBA" id="ARBA00022669"/>
    </source>
</evidence>
<dbReference type="InterPro" id="IPR018392">
    <property type="entry name" value="LysM"/>
</dbReference>
<dbReference type="Pfam" id="PF00704">
    <property type="entry name" value="Glyco_hydro_18"/>
    <property type="match status" value="1"/>
</dbReference>
<dbReference type="PANTHER" id="PTHR47700">
    <property type="entry name" value="V CHITINASE, PUTATIVE (AFU_ORTHOLOGUE AFUA_6G13720)-RELATED"/>
    <property type="match status" value="1"/>
</dbReference>
<keyword evidence="11 14" id="KW-0326">Glycosidase</keyword>
<evidence type="ECO:0000256" key="7">
    <source>
        <dbReference type="ARBA" id="ARBA00022801"/>
    </source>
</evidence>
<evidence type="ECO:0000256" key="1">
    <source>
        <dbReference type="ARBA" id="ARBA00000822"/>
    </source>
</evidence>
<dbReference type="SMART" id="SM00636">
    <property type="entry name" value="Glyco_18"/>
    <property type="match status" value="1"/>
</dbReference>
<evidence type="ECO:0000259" key="16">
    <source>
        <dbReference type="PROSITE" id="PS51910"/>
    </source>
</evidence>
<evidence type="ECO:0000256" key="2">
    <source>
        <dbReference type="ARBA" id="ARBA00004613"/>
    </source>
</evidence>
<dbReference type="Pfam" id="PF01476">
    <property type="entry name" value="LysM"/>
    <property type="match status" value="2"/>
</dbReference>
<dbReference type="OrthoDB" id="73875at2759"/>
<dbReference type="GO" id="GO:0006032">
    <property type="term" value="P:chitin catabolic process"/>
    <property type="evidence" value="ECO:0007669"/>
    <property type="project" value="UniProtKB-KW"/>
</dbReference>
<dbReference type="CDD" id="cd02878">
    <property type="entry name" value="GH18_zymocin_alpha"/>
    <property type="match status" value="1"/>
</dbReference>
<dbReference type="Pfam" id="PF25139">
    <property type="entry name" value="LysM14_C"/>
    <property type="match status" value="1"/>
</dbReference>
<dbReference type="GO" id="GO:0008061">
    <property type="term" value="F:chitin binding"/>
    <property type="evidence" value="ECO:0007669"/>
    <property type="project" value="UniProtKB-KW"/>
</dbReference>
<dbReference type="SUPFAM" id="SSF54106">
    <property type="entry name" value="LysM domain"/>
    <property type="match status" value="2"/>
</dbReference>
<proteinExistence type="inferred from homology"/>
<dbReference type="GO" id="GO:0000272">
    <property type="term" value="P:polysaccharide catabolic process"/>
    <property type="evidence" value="ECO:0007669"/>
    <property type="project" value="UniProtKB-KW"/>
</dbReference>
<keyword evidence="6" id="KW-0147">Chitin-binding</keyword>
<evidence type="ECO:0000313" key="17">
    <source>
        <dbReference type="EMBL" id="KND88122.1"/>
    </source>
</evidence>
<accession>A0A0L0N221</accession>
<keyword evidence="12" id="KW-0624">Polysaccharide degradation</keyword>
<sequence length="991" mass="104271">MAGSYAKTAYVRSLNQAASATEMARLTNTRLLALCSLLLFLTPASSGTFYSQLRRCPQTCSAAGPSPTNWTTYHGFDRLGWCNDTTVFEFNIFNGLKTLGTIHTTIRACTADDTSSAAQSRRASSGCGSVTTTSSSLQLASWHSTTPTTASSSFISQAGDALRNQLTGASRCGDPAILFARHGEVIIGLYVGSGIDGAAAAHTLISQITSEAETEGPGDAIAAQVCGKSYDMSDTMGLMVSTTGNYPMVQSAVHSWANATCVTGYDSAAASNITVSRVSPSISNTNRIVNRDASLAERGGTCAYAKVASGDSCGSLATKCHIPAADFAKYNPNPDFCSTLVPGQLVCCSSGSLPDLTPKPKGDGTCYGYTVKSGDYCALVARKNYITVSDIEKYNAKTWGWNGCNNLQLGAVICLSTGDPPLPAVVSSAVCGPQVPGTKRPDNWSDIGSLNPCPLNSCVSFMCDIWGQCGITPDFCTPSKSTTGAPGTAAPGTNGCISNCGISITNNDEAPDELKRIGYFEAFGVNRSCLVMDATRLPSSYSHVHFAFAGITKDYQVDISGVQGQLAKFAARTSFKRVVSFGGWSFSTSLDSHPVFRQGVTDANRLTFAKSVVALVNEYSLDGVDFDWEYPGAPDIPGIPAGSPSDGPNYLGFLQTLRSLLPSNKTISMAAPASYWYLKGFPIAKMSEVLDYIVYMTYDLHGQWDYGTAWSTPGCPSGDCLRSHVNLTETEYALAMITKAGVPANKIVVGIASYGRSFGMEDPGCTGPGCRFTGPDSTATPGECTDTAGYISQAELERYMNPKNGTISRRAIAAWHDDSSDSDMMTYGNGTWVAYMSQGTKASRIARYAGCNLAGTVEWAVDLTAFVVALPEAAGSLDFTALEADFTAADGTLMAAESGPSGTCTAYDTEDCSYDRSSNAYYSPQGCHNYKAADQDTKTWAALKCGANSDSLLRMTANGTSRANGGANSTQPGVFATSLFSSMTAGGRGPQ</sequence>
<evidence type="ECO:0000256" key="14">
    <source>
        <dbReference type="RuleBase" id="RU000489"/>
    </source>
</evidence>
<keyword evidence="7 14" id="KW-0378">Hydrolase</keyword>
<evidence type="ECO:0000256" key="12">
    <source>
        <dbReference type="ARBA" id="ARBA00023326"/>
    </source>
</evidence>
<dbReference type="InterPro" id="IPR029070">
    <property type="entry name" value="Chitinase_insertion_sf"/>
</dbReference>
<feature type="domain" description="LysM" evidence="15">
    <location>
        <begin position="303"/>
        <end position="348"/>
    </location>
</feature>
<dbReference type="GO" id="GO:0005576">
    <property type="term" value="C:extracellular region"/>
    <property type="evidence" value="ECO:0007669"/>
    <property type="project" value="UniProtKB-SubCell"/>
</dbReference>
<dbReference type="PANTHER" id="PTHR47700:SF2">
    <property type="entry name" value="CHITINASE"/>
    <property type="match status" value="1"/>
</dbReference>
<evidence type="ECO:0000256" key="4">
    <source>
        <dbReference type="ARBA" id="ARBA00012729"/>
    </source>
</evidence>
<dbReference type="Gene3D" id="3.10.350.10">
    <property type="entry name" value="LysM domain"/>
    <property type="match status" value="2"/>
</dbReference>
<evidence type="ECO:0000256" key="5">
    <source>
        <dbReference type="ARBA" id="ARBA00022525"/>
    </source>
</evidence>
<dbReference type="CDD" id="cd00118">
    <property type="entry name" value="LysM"/>
    <property type="match status" value="2"/>
</dbReference>
<evidence type="ECO:0000256" key="9">
    <source>
        <dbReference type="ARBA" id="ARBA00023026"/>
    </source>
</evidence>
<gene>
    <name evidence="17" type="ORF">TOPH_07232</name>
</gene>
<evidence type="ECO:0000256" key="10">
    <source>
        <dbReference type="ARBA" id="ARBA00023277"/>
    </source>
</evidence>
<dbReference type="PROSITE" id="PS51782">
    <property type="entry name" value="LYSM"/>
    <property type="match status" value="2"/>
</dbReference>
<dbReference type="InterPro" id="IPR053214">
    <property type="entry name" value="LysM12-like"/>
</dbReference>
<dbReference type="Proteomes" id="UP000036947">
    <property type="component" value="Unassembled WGS sequence"/>
</dbReference>
<evidence type="ECO:0000256" key="8">
    <source>
        <dbReference type="ARBA" id="ARBA00023024"/>
    </source>
</evidence>
<keyword evidence="18" id="KW-1185">Reference proteome</keyword>
<dbReference type="SUPFAM" id="SSF51445">
    <property type="entry name" value="(Trans)glycosidases"/>
    <property type="match status" value="1"/>
</dbReference>
<dbReference type="AlphaFoldDB" id="A0A0L0N221"/>
<comment type="subcellular location">
    <subcellularLocation>
        <location evidence="2">Secreted</location>
    </subcellularLocation>
</comment>
<dbReference type="InterPro" id="IPR017853">
    <property type="entry name" value="GH"/>
</dbReference>
<dbReference type="PROSITE" id="PS51910">
    <property type="entry name" value="GH18_2"/>
    <property type="match status" value="1"/>
</dbReference>
<keyword evidence="9" id="KW-0843">Virulence</keyword>
<dbReference type="Gene3D" id="3.10.50.10">
    <property type="match status" value="1"/>
</dbReference>
<evidence type="ECO:0000313" key="18">
    <source>
        <dbReference type="Proteomes" id="UP000036947"/>
    </source>
</evidence>
<dbReference type="GO" id="GO:0008843">
    <property type="term" value="F:endochitinase activity"/>
    <property type="evidence" value="ECO:0007669"/>
    <property type="project" value="UniProtKB-EC"/>
</dbReference>
<evidence type="ECO:0000259" key="15">
    <source>
        <dbReference type="PROSITE" id="PS51782"/>
    </source>
</evidence>
<dbReference type="SMART" id="SM00257">
    <property type="entry name" value="LysM"/>
    <property type="match status" value="2"/>
</dbReference>